<evidence type="ECO:0000313" key="3">
    <source>
        <dbReference type="Proteomes" id="UP001229421"/>
    </source>
</evidence>
<dbReference type="EMBL" id="JAUHHV010000010">
    <property type="protein sequence ID" value="KAK1411354.1"/>
    <property type="molecule type" value="Genomic_DNA"/>
</dbReference>
<name>A0AAD8JV29_TARER</name>
<reference evidence="2" key="1">
    <citation type="journal article" date="2023" name="bioRxiv">
        <title>Improved chromosome-level genome assembly for marigold (Tagetes erecta).</title>
        <authorList>
            <person name="Jiang F."/>
            <person name="Yuan L."/>
            <person name="Wang S."/>
            <person name="Wang H."/>
            <person name="Xu D."/>
            <person name="Wang A."/>
            <person name="Fan W."/>
        </authorList>
    </citation>
    <scope>NUCLEOTIDE SEQUENCE</scope>
    <source>
        <strain evidence="2">WSJ</strain>
        <tissue evidence="2">Leaf</tissue>
    </source>
</reference>
<feature type="transmembrane region" description="Helical" evidence="1">
    <location>
        <begin position="15"/>
        <end position="36"/>
    </location>
</feature>
<evidence type="ECO:0000256" key="1">
    <source>
        <dbReference type="SAM" id="Phobius"/>
    </source>
</evidence>
<organism evidence="2 3">
    <name type="scientific">Tagetes erecta</name>
    <name type="common">African marigold</name>
    <dbReference type="NCBI Taxonomy" id="13708"/>
    <lineage>
        <taxon>Eukaryota</taxon>
        <taxon>Viridiplantae</taxon>
        <taxon>Streptophyta</taxon>
        <taxon>Embryophyta</taxon>
        <taxon>Tracheophyta</taxon>
        <taxon>Spermatophyta</taxon>
        <taxon>Magnoliopsida</taxon>
        <taxon>eudicotyledons</taxon>
        <taxon>Gunneridae</taxon>
        <taxon>Pentapetalae</taxon>
        <taxon>asterids</taxon>
        <taxon>campanulids</taxon>
        <taxon>Asterales</taxon>
        <taxon>Asteraceae</taxon>
        <taxon>Asteroideae</taxon>
        <taxon>Heliantheae alliance</taxon>
        <taxon>Tageteae</taxon>
        <taxon>Tagetes</taxon>
    </lineage>
</organism>
<keyword evidence="1" id="KW-0472">Membrane</keyword>
<sequence>MNINVLSLSSSQRTLIFLISSPTFIPFFPIGFGSLIGTSSSPRNTFLAVMGRSCIRCMVHECSFFSILIIVSTDF</sequence>
<dbReference type="AlphaFoldDB" id="A0AAD8JV29"/>
<keyword evidence="1" id="KW-0812">Transmembrane</keyword>
<evidence type="ECO:0000313" key="2">
    <source>
        <dbReference type="EMBL" id="KAK1411354.1"/>
    </source>
</evidence>
<accession>A0AAD8JV29</accession>
<gene>
    <name evidence="2" type="ORF">QVD17_37902</name>
</gene>
<dbReference type="Proteomes" id="UP001229421">
    <property type="component" value="Unassembled WGS sequence"/>
</dbReference>
<proteinExistence type="predicted"/>
<comment type="caution">
    <text evidence="2">The sequence shown here is derived from an EMBL/GenBank/DDBJ whole genome shotgun (WGS) entry which is preliminary data.</text>
</comment>
<keyword evidence="1" id="KW-1133">Transmembrane helix</keyword>
<protein>
    <submittedName>
        <fullName evidence="2">Uncharacterized protein</fullName>
    </submittedName>
</protein>
<keyword evidence="3" id="KW-1185">Reference proteome</keyword>